<organism evidence="1">
    <name type="scientific">Arundo donax</name>
    <name type="common">Giant reed</name>
    <name type="synonym">Donax arundinaceus</name>
    <dbReference type="NCBI Taxonomy" id="35708"/>
    <lineage>
        <taxon>Eukaryota</taxon>
        <taxon>Viridiplantae</taxon>
        <taxon>Streptophyta</taxon>
        <taxon>Embryophyta</taxon>
        <taxon>Tracheophyta</taxon>
        <taxon>Spermatophyta</taxon>
        <taxon>Magnoliopsida</taxon>
        <taxon>Liliopsida</taxon>
        <taxon>Poales</taxon>
        <taxon>Poaceae</taxon>
        <taxon>PACMAD clade</taxon>
        <taxon>Arundinoideae</taxon>
        <taxon>Arundineae</taxon>
        <taxon>Arundo</taxon>
    </lineage>
</organism>
<name>A0A0A9D0D1_ARUDO</name>
<proteinExistence type="predicted"/>
<reference evidence="1" key="1">
    <citation type="submission" date="2014-09" db="EMBL/GenBank/DDBJ databases">
        <authorList>
            <person name="Magalhaes I.L.F."/>
            <person name="Oliveira U."/>
            <person name="Santos F.R."/>
            <person name="Vidigal T.H.D.A."/>
            <person name="Brescovit A.D."/>
            <person name="Santos A.J."/>
        </authorList>
    </citation>
    <scope>NUCLEOTIDE SEQUENCE</scope>
    <source>
        <tissue evidence="1">Shoot tissue taken approximately 20 cm above the soil surface</tissue>
    </source>
</reference>
<dbReference type="AlphaFoldDB" id="A0A0A9D0D1"/>
<sequence>MKKKERETRVQLFCSSQSFGLGFGPRVFSFLISASWVSAMTSSPCRLNMRPVTKPRPPCADGLSITYNNQSSAFTGLWNQIEWSRLSEYVFKPFCR</sequence>
<evidence type="ECO:0000313" key="1">
    <source>
        <dbReference type="EMBL" id="JAD77192.1"/>
    </source>
</evidence>
<reference evidence="1" key="2">
    <citation type="journal article" date="2015" name="Data Brief">
        <title>Shoot transcriptome of the giant reed, Arundo donax.</title>
        <authorList>
            <person name="Barrero R.A."/>
            <person name="Guerrero F.D."/>
            <person name="Moolhuijzen P."/>
            <person name="Goolsby J.A."/>
            <person name="Tidwell J."/>
            <person name="Bellgard S.E."/>
            <person name="Bellgard M.I."/>
        </authorList>
    </citation>
    <scope>NUCLEOTIDE SEQUENCE</scope>
    <source>
        <tissue evidence="1">Shoot tissue taken approximately 20 cm above the soil surface</tissue>
    </source>
</reference>
<accession>A0A0A9D0D1</accession>
<dbReference type="EMBL" id="GBRH01220703">
    <property type="protein sequence ID" value="JAD77192.1"/>
    <property type="molecule type" value="Transcribed_RNA"/>
</dbReference>
<protein>
    <submittedName>
        <fullName evidence="1">Acyl-CoA thioesterase family protein</fullName>
    </submittedName>
</protein>